<dbReference type="AlphaFoldDB" id="A0A0C6NZG9"/>
<evidence type="ECO:0000256" key="1">
    <source>
        <dbReference type="ARBA" id="ARBA00023015"/>
    </source>
</evidence>
<proteinExistence type="predicted"/>
<evidence type="ECO:0000256" key="2">
    <source>
        <dbReference type="ARBA" id="ARBA00023125"/>
    </source>
</evidence>
<dbReference type="SMART" id="SM00345">
    <property type="entry name" value="HTH_GNTR"/>
    <property type="match status" value="1"/>
</dbReference>
<dbReference type="SMART" id="SM00895">
    <property type="entry name" value="FCD"/>
    <property type="match status" value="1"/>
</dbReference>
<dbReference type="InterPro" id="IPR036390">
    <property type="entry name" value="WH_DNA-bd_sf"/>
</dbReference>
<reference evidence="5 6" key="1">
    <citation type="journal article" date="2012" name="BMC Genomics">
        <title>Comparative genomics of the classical Bordetella subspecies: the evolution and exchange of virulence-associated diversity amongst closely related pathogens.</title>
        <authorList>
            <person name="Park J."/>
            <person name="Zhang Y."/>
            <person name="Buboltz A.M."/>
            <person name="Zhang X."/>
            <person name="Schuster S.C."/>
            <person name="Ahuja U."/>
            <person name="Liu M."/>
            <person name="Miller J.F."/>
            <person name="Sebaihia M."/>
            <person name="Bentley S.D."/>
            <person name="Parkhill J."/>
            <person name="Harvill E.T."/>
        </authorList>
    </citation>
    <scope>NUCLEOTIDE SEQUENCE [LARGE SCALE GENOMIC DNA]</scope>
    <source>
        <strain evidence="5 6">253</strain>
    </source>
</reference>
<dbReference type="InterPro" id="IPR008920">
    <property type="entry name" value="TF_FadR/GntR_C"/>
</dbReference>
<dbReference type="SUPFAM" id="SSF46785">
    <property type="entry name" value="Winged helix' DNA-binding domain"/>
    <property type="match status" value="1"/>
</dbReference>
<dbReference type="GO" id="GO:0003677">
    <property type="term" value="F:DNA binding"/>
    <property type="evidence" value="ECO:0007669"/>
    <property type="project" value="UniProtKB-KW"/>
</dbReference>
<dbReference type="InterPro" id="IPR000524">
    <property type="entry name" value="Tscrpt_reg_HTH_GntR"/>
</dbReference>
<keyword evidence="1" id="KW-0805">Transcription regulation</keyword>
<dbReference type="PROSITE" id="PS50949">
    <property type="entry name" value="HTH_GNTR"/>
    <property type="match status" value="1"/>
</dbReference>
<accession>A0A0C6NZG9</accession>
<organism evidence="5 6">
    <name type="scientific">Bordetella bronchiseptica 253</name>
    <dbReference type="NCBI Taxonomy" id="568707"/>
    <lineage>
        <taxon>Bacteria</taxon>
        <taxon>Pseudomonadati</taxon>
        <taxon>Pseudomonadota</taxon>
        <taxon>Betaproteobacteria</taxon>
        <taxon>Burkholderiales</taxon>
        <taxon>Alcaligenaceae</taxon>
        <taxon>Bordetella</taxon>
    </lineage>
</organism>
<dbReference type="SUPFAM" id="SSF48008">
    <property type="entry name" value="GntR ligand-binding domain-like"/>
    <property type="match status" value="1"/>
</dbReference>
<evidence type="ECO:0000259" key="4">
    <source>
        <dbReference type="PROSITE" id="PS50949"/>
    </source>
</evidence>
<dbReference type="RefSeq" id="WP_003812272.1">
    <property type="nucleotide sequence ID" value="NC_019382.1"/>
</dbReference>
<dbReference type="InterPro" id="IPR011711">
    <property type="entry name" value="GntR_C"/>
</dbReference>
<protein>
    <submittedName>
        <fullName evidence="5">Probable GntR-family transcriptional regulator</fullName>
    </submittedName>
</protein>
<dbReference type="HOGENOM" id="CLU_017584_5_4_4"/>
<sequence length="217" mass="24118">MTDANAGPLTLTADGVTDELRALILDGSLGIGVQLKQEVLAKRFGVSRIPVREALKRLEAEGLVTHAPHQGSVVASRSVQELLETLDIRVGLESRALVLAIPHMTPAVFKEAETIIARYDASEFPREWSELNLEFHMCLYRPSGRPRLLKTIENLVRGIDIHLRAHQSYAVGRKSPQNEHRAILDACIAGKAKRARDLLEAHIEHTQDVLRKEHGLI</sequence>
<dbReference type="OrthoDB" id="9799812at2"/>
<evidence type="ECO:0000313" key="5">
    <source>
        <dbReference type="EMBL" id="CCJ52121.1"/>
    </source>
</evidence>
<evidence type="ECO:0000313" key="6">
    <source>
        <dbReference type="Proteomes" id="UP000007564"/>
    </source>
</evidence>
<keyword evidence="2" id="KW-0238">DNA-binding</keyword>
<dbReference type="EMBL" id="HE965806">
    <property type="protein sequence ID" value="CCJ52121.1"/>
    <property type="molecule type" value="Genomic_DNA"/>
</dbReference>
<dbReference type="PANTHER" id="PTHR43537:SF41">
    <property type="entry name" value="TRANSCRIPTIONAL REGULATORY PROTEIN"/>
    <property type="match status" value="1"/>
</dbReference>
<dbReference type="KEGG" id="bbh:BN112_0203"/>
<dbReference type="Proteomes" id="UP000007564">
    <property type="component" value="Chromosome"/>
</dbReference>
<dbReference type="Pfam" id="PF07729">
    <property type="entry name" value="FCD"/>
    <property type="match status" value="1"/>
</dbReference>
<dbReference type="PANTHER" id="PTHR43537">
    <property type="entry name" value="TRANSCRIPTIONAL REGULATOR, GNTR FAMILY"/>
    <property type="match status" value="1"/>
</dbReference>
<keyword evidence="3" id="KW-0804">Transcription</keyword>
<dbReference type="PRINTS" id="PR00035">
    <property type="entry name" value="HTHGNTR"/>
</dbReference>
<dbReference type="Pfam" id="PF00392">
    <property type="entry name" value="GntR"/>
    <property type="match status" value="1"/>
</dbReference>
<dbReference type="Gene3D" id="1.10.10.10">
    <property type="entry name" value="Winged helix-like DNA-binding domain superfamily/Winged helix DNA-binding domain"/>
    <property type="match status" value="1"/>
</dbReference>
<name>A0A0C6NZG9_BORBO</name>
<dbReference type="GO" id="GO:0003700">
    <property type="term" value="F:DNA-binding transcription factor activity"/>
    <property type="evidence" value="ECO:0007669"/>
    <property type="project" value="InterPro"/>
</dbReference>
<feature type="domain" description="HTH gntR-type" evidence="4">
    <location>
        <begin position="10"/>
        <end position="77"/>
    </location>
</feature>
<gene>
    <name evidence="5" type="ORF">BN112_0203</name>
</gene>
<dbReference type="InterPro" id="IPR036388">
    <property type="entry name" value="WH-like_DNA-bd_sf"/>
</dbReference>
<evidence type="ECO:0000256" key="3">
    <source>
        <dbReference type="ARBA" id="ARBA00023163"/>
    </source>
</evidence>
<dbReference type="Gene3D" id="1.20.120.530">
    <property type="entry name" value="GntR ligand-binding domain-like"/>
    <property type="match status" value="1"/>
</dbReference>
<dbReference type="CDD" id="cd07377">
    <property type="entry name" value="WHTH_GntR"/>
    <property type="match status" value="1"/>
</dbReference>